<dbReference type="SUPFAM" id="SSF56601">
    <property type="entry name" value="beta-lactamase/transpeptidase-like"/>
    <property type="match status" value="1"/>
</dbReference>
<dbReference type="Pfam" id="PF02113">
    <property type="entry name" value="Peptidase_S13"/>
    <property type="match status" value="2"/>
</dbReference>
<sequence>MSQSQVKLYKPLFFNVFIVIFLLTGCSPIKKTLNSNIEGDSLKNSFHGLVIIDANTKEEIYNHNGDKYFTPASNTKIVTLYTGLKLLPKYIPTLKYKVTQDTIFIEGTGDPSWLHPYFNDSTAIAWLKNQETIALYTKNHSEPRYGPGWAWEDYDTYFSPEKSTLPLYGNVATISSNNGLEVSPKTFFHKTIIKDTTLKRKEFHNKFYISSTEQDTLEIPFMASENLTKELLETALGKKIALTPHFPSGEKQTLYGIETDSIFKRMLFKSDNFLAEQLLMAASATLSDTLSTEKAIDFMLNNHLKDLEHQPRWVDGSGLSRYNLFTPRSFVQILQKLYEEVQEERLFGIFPMWGPNNTVQEWEDHTTEPFLFAKSGSVGNNYNLSGYVKTKSGKLLIFSFMNNHFRVPSSEIRETMYTTLKNLYENY</sequence>
<dbReference type="GO" id="GO:0009002">
    <property type="term" value="F:serine-type D-Ala-D-Ala carboxypeptidase activity"/>
    <property type="evidence" value="ECO:0007669"/>
    <property type="project" value="UniProtKB-EC"/>
</dbReference>
<evidence type="ECO:0000256" key="2">
    <source>
        <dbReference type="ARBA" id="ARBA00022801"/>
    </source>
</evidence>
<dbReference type="RefSeq" id="WP_326278773.1">
    <property type="nucleotide sequence ID" value="NZ_JAYKYV010000007.1"/>
</dbReference>
<keyword evidence="3" id="KW-1133">Transmembrane helix</keyword>
<dbReference type="EC" id="3.4.16.4" evidence="4"/>
<keyword evidence="3" id="KW-0812">Transmembrane</keyword>
<dbReference type="Gene3D" id="3.40.710.10">
    <property type="entry name" value="DD-peptidase/beta-lactamase superfamily"/>
    <property type="match status" value="2"/>
</dbReference>
<protein>
    <submittedName>
        <fullName evidence="4">D-alanyl-D-alanine carboxypeptidase</fullName>
        <ecNumber evidence="4">3.4.16.4</ecNumber>
    </submittedName>
</protein>
<keyword evidence="4" id="KW-0645">Protease</keyword>
<proteinExistence type="inferred from homology"/>
<comment type="caution">
    <text evidence="4">The sequence shown here is derived from an EMBL/GenBank/DDBJ whole genome shotgun (WGS) entry which is preliminary data.</text>
</comment>
<evidence type="ECO:0000256" key="3">
    <source>
        <dbReference type="SAM" id="Phobius"/>
    </source>
</evidence>
<gene>
    <name evidence="4" type="ORF">VOP03_09670</name>
</gene>
<keyword evidence="3" id="KW-0472">Membrane</keyword>
<keyword evidence="5" id="KW-1185">Reference proteome</keyword>
<dbReference type="PRINTS" id="PR00922">
    <property type="entry name" value="DADACBPTASE3"/>
</dbReference>
<dbReference type="PANTHER" id="PTHR30023:SF0">
    <property type="entry name" value="PENICILLIN-SENSITIVE CARBOXYPEPTIDASE A"/>
    <property type="match status" value="1"/>
</dbReference>
<dbReference type="InterPro" id="IPR012338">
    <property type="entry name" value="Beta-lactam/transpept-like"/>
</dbReference>
<dbReference type="InterPro" id="IPR000667">
    <property type="entry name" value="Peptidase_S13"/>
</dbReference>
<evidence type="ECO:0000313" key="4">
    <source>
        <dbReference type="EMBL" id="MEC4265615.1"/>
    </source>
</evidence>
<comment type="similarity">
    <text evidence="1">Belongs to the peptidase S13 family.</text>
</comment>
<reference evidence="4 5" key="1">
    <citation type="submission" date="2024-01" db="EMBL/GenBank/DDBJ databases">
        <title>The strains designed SYSU M86414 and SYSU M84420 isolated from the marine sediment in San Sha City (Hainan Province, China).</title>
        <authorList>
            <person name="Guo D."/>
        </authorList>
    </citation>
    <scope>NUCLEOTIDE SEQUENCE [LARGE SCALE GENOMIC DNA]</scope>
    <source>
        <strain evidence="4 5">SYSU M84420</strain>
    </source>
</reference>
<keyword evidence="4" id="KW-0121">Carboxypeptidase</keyword>
<keyword evidence="2 4" id="KW-0378">Hydrolase</keyword>
<dbReference type="PROSITE" id="PS51257">
    <property type="entry name" value="PROKAR_LIPOPROTEIN"/>
    <property type="match status" value="1"/>
</dbReference>
<name>A0ABU6IR76_9FLAO</name>
<evidence type="ECO:0000256" key="1">
    <source>
        <dbReference type="ARBA" id="ARBA00006096"/>
    </source>
</evidence>
<accession>A0ABU6IR76</accession>
<feature type="transmembrane region" description="Helical" evidence="3">
    <location>
        <begin position="12"/>
        <end position="30"/>
    </location>
</feature>
<dbReference type="EMBL" id="JAYMGW010000007">
    <property type="protein sequence ID" value="MEC4265615.1"/>
    <property type="molecule type" value="Genomic_DNA"/>
</dbReference>
<dbReference type="PANTHER" id="PTHR30023">
    <property type="entry name" value="D-ALANYL-D-ALANINE CARBOXYPEPTIDASE"/>
    <property type="match status" value="1"/>
</dbReference>
<organism evidence="4 5">
    <name type="scientific">Flagellimonas halotolerans</name>
    <dbReference type="NCBI Taxonomy" id="3112164"/>
    <lineage>
        <taxon>Bacteria</taxon>
        <taxon>Pseudomonadati</taxon>
        <taxon>Bacteroidota</taxon>
        <taxon>Flavobacteriia</taxon>
        <taxon>Flavobacteriales</taxon>
        <taxon>Flavobacteriaceae</taxon>
        <taxon>Flagellimonas</taxon>
    </lineage>
</organism>
<dbReference type="Proteomes" id="UP001355298">
    <property type="component" value="Unassembled WGS sequence"/>
</dbReference>
<evidence type="ECO:0000313" key="5">
    <source>
        <dbReference type="Proteomes" id="UP001355298"/>
    </source>
</evidence>